<dbReference type="InterPro" id="IPR013766">
    <property type="entry name" value="Thioredoxin_domain"/>
</dbReference>
<dbReference type="HOGENOM" id="CLU_072440_3_0_1"/>
<evidence type="ECO:0000256" key="5">
    <source>
        <dbReference type="ARBA" id="ARBA00023284"/>
    </source>
</evidence>
<protein>
    <recommendedName>
        <fullName evidence="8">Thioredoxin domain-containing protein</fullName>
    </recommendedName>
</protein>
<dbReference type="VEuPathDB" id="FungiDB:PV06_04292"/>
<dbReference type="PROSITE" id="PS51352">
    <property type="entry name" value="THIOREDOXIN_2"/>
    <property type="match status" value="1"/>
</dbReference>
<sequence length="189" mass="20268">MFSRSLNRCATSATRQTRIITPLATRRTFSSTPAIMVKEGDSIPNIDLFEDSPGNKVNLSQELASGKGVIIGVPAAFSPSCSEQHVPGYITSDKLKNAGKVFVISVNDAFVMKAWSKDLDSSKASGIRFLADPAGEFTKAWDVDFDATPLLGNHRSKRYAVVTENGKVTKVGLEADPTKVTVSSAESVL</sequence>
<dbReference type="OrthoDB" id="1882547at2759"/>
<dbReference type="AlphaFoldDB" id="A0A0D2C0C0"/>
<evidence type="ECO:0000256" key="3">
    <source>
        <dbReference type="ARBA" id="ARBA00022862"/>
    </source>
</evidence>
<dbReference type="GeneID" id="27356366"/>
<dbReference type="SUPFAM" id="SSF52833">
    <property type="entry name" value="Thioredoxin-like"/>
    <property type="match status" value="1"/>
</dbReference>
<comment type="similarity">
    <text evidence="1 7">Belongs to the peroxiredoxin family. Prx5 subfamily.</text>
</comment>
<dbReference type="InterPro" id="IPR036249">
    <property type="entry name" value="Thioredoxin-like_sf"/>
</dbReference>
<keyword evidence="3 7" id="KW-0049">Antioxidant</keyword>
<keyword evidence="5 7" id="KW-0676">Redox-active center</keyword>
<gene>
    <name evidence="9" type="ORF">PV06_04292</name>
</gene>
<dbReference type="GO" id="GO:0005829">
    <property type="term" value="C:cytosol"/>
    <property type="evidence" value="ECO:0007669"/>
    <property type="project" value="TreeGrafter"/>
</dbReference>
<name>A0A0D2C0C0_9EURO</name>
<dbReference type="GO" id="GO:0045454">
    <property type="term" value="P:cell redox homeostasis"/>
    <property type="evidence" value="ECO:0007669"/>
    <property type="project" value="TreeGrafter"/>
</dbReference>
<dbReference type="PANTHER" id="PTHR10430:SF39">
    <property type="entry name" value="PEROXISOMAL MEMBRANE ASSOCIATED PROTEIN 20"/>
    <property type="match status" value="1"/>
</dbReference>
<keyword evidence="2 7" id="KW-0575">Peroxidase</keyword>
<evidence type="ECO:0000256" key="6">
    <source>
        <dbReference type="PIRSR" id="PIRSR637944-1"/>
    </source>
</evidence>
<organism evidence="9 10">
    <name type="scientific">Exophiala oligosperma</name>
    <dbReference type="NCBI Taxonomy" id="215243"/>
    <lineage>
        <taxon>Eukaryota</taxon>
        <taxon>Fungi</taxon>
        <taxon>Dikarya</taxon>
        <taxon>Ascomycota</taxon>
        <taxon>Pezizomycotina</taxon>
        <taxon>Eurotiomycetes</taxon>
        <taxon>Chaetothyriomycetidae</taxon>
        <taxon>Chaetothyriales</taxon>
        <taxon>Herpotrichiellaceae</taxon>
        <taxon>Exophiala</taxon>
    </lineage>
</organism>
<evidence type="ECO:0000256" key="2">
    <source>
        <dbReference type="ARBA" id="ARBA00022559"/>
    </source>
</evidence>
<evidence type="ECO:0000256" key="1">
    <source>
        <dbReference type="ARBA" id="ARBA00010505"/>
    </source>
</evidence>
<dbReference type="Proteomes" id="UP000053342">
    <property type="component" value="Unassembled WGS sequence"/>
</dbReference>
<dbReference type="FunFam" id="3.40.30.10:FF:000159">
    <property type="entry name" value="Peroxiredoxin"/>
    <property type="match status" value="1"/>
</dbReference>
<feature type="active site" description="Cysteine sulfenic acid (-SOH) intermediate" evidence="6">
    <location>
        <position position="81"/>
    </location>
</feature>
<dbReference type="CDD" id="cd03013">
    <property type="entry name" value="PRX5_like"/>
    <property type="match status" value="1"/>
</dbReference>
<dbReference type="RefSeq" id="XP_016263373.1">
    <property type="nucleotide sequence ID" value="XM_016405167.1"/>
</dbReference>
<dbReference type="InterPro" id="IPR013740">
    <property type="entry name" value="Redoxin"/>
</dbReference>
<comment type="function">
    <text evidence="7">Thiol-specific peroxidase that catalyzes the reduction of hydrogen peroxide and organic hydroperoxides to water and alcohols, respectively. Plays a role in cell protection against oxidative stress by detoxifying peroxides.</text>
</comment>
<evidence type="ECO:0000313" key="10">
    <source>
        <dbReference type="Proteomes" id="UP000053342"/>
    </source>
</evidence>
<dbReference type="GO" id="GO:0042744">
    <property type="term" value="P:hydrogen peroxide catabolic process"/>
    <property type="evidence" value="ECO:0007669"/>
    <property type="project" value="TreeGrafter"/>
</dbReference>
<evidence type="ECO:0000313" key="9">
    <source>
        <dbReference type="EMBL" id="KIW43157.1"/>
    </source>
</evidence>
<dbReference type="PANTHER" id="PTHR10430">
    <property type="entry name" value="PEROXIREDOXIN"/>
    <property type="match status" value="1"/>
</dbReference>
<dbReference type="GO" id="GO:0005777">
    <property type="term" value="C:peroxisome"/>
    <property type="evidence" value="ECO:0007669"/>
    <property type="project" value="TreeGrafter"/>
</dbReference>
<dbReference type="GO" id="GO:0005739">
    <property type="term" value="C:mitochondrion"/>
    <property type="evidence" value="ECO:0007669"/>
    <property type="project" value="TreeGrafter"/>
</dbReference>
<feature type="domain" description="Thioredoxin" evidence="8">
    <location>
        <begin position="37"/>
        <end position="189"/>
    </location>
</feature>
<dbReference type="Pfam" id="PF08534">
    <property type="entry name" value="Redoxin"/>
    <property type="match status" value="1"/>
</dbReference>
<evidence type="ECO:0000259" key="8">
    <source>
        <dbReference type="PROSITE" id="PS51352"/>
    </source>
</evidence>
<evidence type="ECO:0000256" key="4">
    <source>
        <dbReference type="ARBA" id="ARBA00023002"/>
    </source>
</evidence>
<accession>A0A0D2C0C0</accession>
<keyword evidence="10" id="KW-1185">Reference proteome</keyword>
<dbReference type="STRING" id="215243.A0A0D2C0C0"/>
<dbReference type="EMBL" id="KN847335">
    <property type="protein sequence ID" value="KIW43157.1"/>
    <property type="molecule type" value="Genomic_DNA"/>
</dbReference>
<reference evidence="9 10" key="1">
    <citation type="submission" date="2015-01" db="EMBL/GenBank/DDBJ databases">
        <title>The Genome Sequence of Exophiala oligosperma CBS72588.</title>
        <authorList>
            <consortium name="The Broad Institute Genomics Platform"/>
            <person name="Cuomo C."/>
            <person name="de Hoog S."/>
            <person name="Gorbushina A."/>
            <person name="Stielow B."/>
            <person name="Teixiera M."/>
            <person name="Abouelleil A."/>
            <person name="Chapman S.B."/>
            <person name="Priest M."/>
            <person name="Young S.K."/>
            <person name="Wortman J."/>
            <person name="Nusbaum C."/>
            <person name="Birren B."/>
        </authorList>
    </citation>
    <scope>NUCLEOTIDE SEQUENCE [LARGE SCALE GENOMIC DNA]</scope>
    <source>
        <strain evidence="9 10">CBS 72588</strain>
    </source>
</reference>
<keyword evidence="4 7" id="KW-0560">Oxidoreductase</keyword>
<dbReference type="GO" id="GO:0034599">
    <property type="term" value="P:cellular response to oxidative stress"/>
    <property type="evidence" value="ECO:0007669"/>
    <property type="project" value="InterPro"/>
</dbReference>
<dbReference type="GO" id="GO:0008379">
    <property type="term" value="F:thioredoxin peroxidase activity"/>
    <property type="evidence" value="ECO:0007669"/>
    <property type="project" value="InterPro"/>
</dbReference>
<proteinExistence type="inferred from homology"/>
<evidence type="ECO:0000256" key="7">
    <source>
        <dbReference type="RuleBase" id="RU366011"/>
    </source>
</evidence>
<dbReference type="InterPro" id="IPR037944">
    <property type="entry name" value="PRX5-like"/>
</dbReference>
<dbReference type="Gene3D" id="3.40.30.10">
    <property type="entry name" value="Glutaredoxin"/>
    <property type="match status" value="1"/>
</dbReference>